<dbReference type="EMBL" id="BKCJ011858494">
    <property type="protein sequence ID" value="GFD58864.1"/>
    <property type="molecule type" value="Genomic_DNA"/>
</dbReference>
<name>A0A699XS53_TANCI</name>
<reference evidence="1" key="1">
    <citation type="journal article" date="2019" name="Sci. Rep.">
        <title>Draft genome of Tanacetum cinerariifolium, the natural source of mosquito coil.</title>
        <authorList>
            <person name="Yamashiro T."/>
            <person name="Shiraishi A."/>
            <person name="Satake H."/>
            <person name="Nakayama K."/>
        </authorList>
    </citation>
    <scope>NUCLEOTIDE SEQUENCE</scope>
</reference>
<evidence type="ECO:0000313" key="1">
    <source>
        <dbReference type="EMBL" id="GFD58864.1"/>
    </source>
</evidence>
<feature type="non-terminal residue" evidence="1">
    <location>
        <position position="1"/>
    </location>
</feature>
<organism evidence="1">
    <name type="scientific">Tanacetum cinerariifolium</name>
    <name type="common">Dalmatian daisy</name>
    <name type="synonym">Chrysanthemum cinerariifolium</name>
    <dbReference type="NCBI Taxonomy" id="118510"/>
    <lineage>
        <taxon>Eukaryota</taxon>
        <taxon>Viridiplantae</taxon>
        <taxon>Streptophyta</taxon>
        <taxon>Embryophyta</taxon>
        <taxon>Tracheophyta</taxon>
        <taxon>Spermatophyta</taxon>
        <taxon>Magnoliopsida</taxon>
        <taxon>eudicotyledons</taxon>
        <taxon>Gunneridae</taxon>
        <taxon>Pentapetalae</taxon>
        <taxon>asterids</taxon>
        <taxon>campanulids</taxon>
        <taxon>Asterales</taxon>
        <taxon>Asteraceae</taxon>
        <taxon>Asteroideae</taxon>
        <taxon>Anthemideae</taxon>
        <taxon>Anthemidinae</taxon>
        <taxon>Tanacetum</taxon>
    </lineage>
</organism>
<sequence length="44" mass="4820">KRWAGPLLGSRVRLEVGPALEPAPGLSLVAEPVRQSLARERRTE</sequence>
<protein>
    <submittedName>
        <fullName evidence="1">Uncharacterized protein</fullName>
    </submittedName>
</protein>
<dbReference type="AlphaFoldDB" id="A0A699XS53"/>
<accession>A0A699XS53</accession>
<comment type="caution">
    <text evidence="1">The sequence shown here is derived from an EMBL/GenBank/DDBJ whole genome shotgun (WGS) entry which is preliminary data.</text>
</comment>
<gene>
    <name evidence="1" type="ORF">Tci_930833</name>
</gene>
<proteinExistence type="predicted"/>